<evidence type="ECO:0000256" key="3">
    <source>
        <dbReference type="ARBA" id="ARBA00022801"/>
    </source>
</evidence>
<dbReference type="CDD" id="cd14498">
    <property type="entry name" value="DSP"/>
    <property type="match status" value="1"/>
</dbReference>
<dbReference type="Pfam" id="PF00782">
    <property type="entry name" value="DSPc"/>
    <property type="match status" value="1"/>
</dbReference>
<dbReference type="PANTHER" id="PTHR10159:SF519">
    <property type="entry name" value="DUAL SPECIFICITY PROTEIN PHOSPHATASE MPK3"/>
    <property type="match status" value="1"/>
</dbReference>
<evidence type="ECO:0000256" key="1">
    <source>
        <dbReference type="ARBA" id="ARBA00008601"/>
    </source>
</evidence>
<dbReference type="SUPFAM" id="SSF52799">
    <property type="entry name" value="(Phosphotyrosine protein) phosphatases II"/>
    <property type="match status" value="1"/>
</dbReference>
<dbReference type="InterPro" id="IPR029021">
    <property type="entry name" value="Prot-tyrosine_phosphatase-like"/>
</dbReference>
<keyword evidence="4" id="KW-0904">Protein phosphatase</keyword>
<dbReference type="InterPro" id="IPR020422">
    <property type="entry name" value="TYR_PHOSPHATASE_DUAL_dom"/>
</dbReference>
<dbReference type="GO" id="GO:0005829">
    <property type="term" value="C:cytosol"/>
    <property type="evidence" value="ECO:0007669"/>
    <property type="project" value="TreeGrafter"/>
</dbReference>
<evidence type="ECO:0000256" key="2">
    <source>
        <dbReference type="ARBA" id="ARBA00013064"/>
    </source>
</evidence>
<feature type="compositionally biased region" description="Low complexity" evidence="5">
    <location>
        <begin position="173"/>
        <end position="193"/>
    </location>
</feature>
<keyword evidence="8" id="KW-1185">Reference proteome</keyword>
<dbReference type="PANTHER" id="PTHR10159">
    <property type="entry name" value="DUAL SPECIFICITY PROTEIN PHOSPHATASE"/>
    <property type="match status" value="1"/>
</dbReference>
<comment type="similarity">
    <text evidence="1">Belongs to the protein-tyrosine phosphatase family. Non-receptor class dual specificity subfamily.</text>
</comment>
<dbReference type="GO" id="GO:0008330">
    <property type="term" value="F:protein tyrosine/threonine phosphatase activity"/>
    <property type="evidence" value="ECO:0007669"/>
    <property type="project" value="TreeGrafter"/>
</dbReference>
<gene>
    <name evidence="7" type="ORF">AAFF_G00301180</name>
</gene>
<evidence type="ECO:0000256" key="4">
    <source>
        <dbReference type="ARBA" id="ARBA00022912"/>
    </source>
</evidence>
<protein>
    <recommendedName>
        <fullName evidence="2">protein-tyrosine-phosphatase</fullName>
        <ecNumber evidence="2">3.1.3.48</ecNumber>
    </recommendedName>
</protein>
<keyword evidence="3" id="KW-0378">Hydrolase</keyword>
<name>A0AAD7WSB6_9TELE</name>
<dbReference type="InterPro" id="IPR000340">
    <property type="entry name" value="Dual-sp_phosphatase_cat-dom"/>
</dbReference>
<dbReference type="SMART" id="SM00195">
    <property type="entry name" value="DSPc"/>
    <property type="match status" value="1"/>
</dbReference>
<dbReference type="EMBL" id="JAINUG010000043">
    <property type="protein sequence ID" value="KAJ8406544.1"/>
    <property type="molecule type" value="Genomic_DNA"/>
</dbReference>
<evidence type="ECO:0000313" key="7">
    <source>
        <dbReference type="EMBL" id="KAJ8406544.1"/>
    </source>
</evidence>
<organism evidence="7 8">
    <name type="scientific">Aldrovandia affinis</name>
    <dbReference type="NCBI Taxonomy" id="143900"/>
    <lineage>
        <taxon>Eukaryota</taxon>
        <taxon>Metazoa</taxon>
        <taxon>Chordata</taxon>
        <taxon>Craniata</taxon>
        <taxon>Vertebrata</taxon>
        <taxon>Euteleostomi</taxon>
        <taxon>Actinopterygii</taxon>
        <taxon>Neopterygii</taxon>
        <taxon>Teleostei</taxon>
        <taxon>Notacanthiformes</taxon>
        <taxon>Halosauridae</taxon>
        <taxon>Aldrovandia</taxon>
    </lineage>
</organism>
<dbReference type="GO" id="GO:0017017">
    <property type="term" value="F:MAP kinase tyrosine/serine/threonine phosphatase activity"/>
    <property type="evidence" value="ECO:0007669"/>
    <property type="project" value="TreeGrafter"/>
</dbReference>
<dbReference type="Proteomes" id="UP001221898">
    <property type="component" value="Unassembled WGS sequence"/>
</dbReference>
<feature type="region of interest" description="Disordered" evidence="5">
    <location>
        <begin position="146"/>
        <end position="233"/>
    </location>
</feature>
<dbReference type="InterPro" id="IPR000387">
    <property type="entry name" value="Tyr_Pase_dom"/>
</dbReference>
<dbReference type="AlphaFoldDB" id="A0AAD7WSB6"/>
<feature type="compositionally biased region" description="Low complexity" evidence="5">
    <location>
        <begin position="146"/>
        <end position="156"/>
    </location>
</feature>
<feature type="domain" description="Tyrosine specific protein phosphatases" evidence="6">
    <location>
        <begin position="315"/>
        <end position="380"/>
    </location>
</feature>
<reference evidence="7" key="1">
    <citation type="journal article" date="2023" name="Science">
        <title>Genome structures resolve the early diversification of teleost fishes.</title>
        <authorList>
            <person name="Parey E."/>
            <person name="Louis A."/>
            <person name="Montfort J."/>
            <person name="Bouchez O."/>
            <person name="Roques C."/>
            <person name="Iampietro C."/>
            <person name="Lluch J."/>
            <person name="Castinel A."/>
            <person name="Donnadieu C."/>
            <person name="Desvignes T."/>
            <person name="Floi Bucao C."/>
            <person name="Jouanno E."/>
            <person name="Wen M."/>
            <person name="Mejri S."/>
            <person name="Dirks R."/>
            <person name="Jansen H."/>
            <person name="Henkel C."/>
            <person name="Chen W.J."/>
            <person name="Zahm M."/>
            <person name="Cabau C."/>
            <person name="Klopp C."/>
            <person name="Thompson A.W."/>
            <person name="Robinson-Rechavi M."/>
            <person name="Braasch I."/>
            <person name="Lecointre G."/>
            <person name="Bobe J."/>
            <person name="Postlethwait J.H."/>
            <person name="Berthelot C."/>
            <person name="Roest Crollius H."/>
            <person name="Guiguen Y."/>
        </authorList>
    </citation>
    <scope>NUCLEOTIDE SEQUENCE</scope>
    <source>
        <strain evidence="7">NC1722</strain>
    </source>
</reference>
<evidence type="ECO:0000259" key="6">
    <source>
        <dbReference type="PROSITE" id="PS50056"/>
    </source>
</evidence>
<feature type="region of interest" description="Disordered" evidence="5">
    <location>
        <begin position="82"/>
        <end position="113"/>
    </location>
</feature>
<dbReference type="GO" id="GO:0033550">
    <property type="term" value="F:MAP kinase tyrosine phosphatase activity"/>
    <property type="evidence" value="ECO:0007669"/>
    <property type="project" value="TreeGrafter"/>
</dbReference>
<dbReference type="EC" id="3.1.3.48" evidence="2"/>
<evidence type="ECO:0000256" key="5">
    <source>
        <dbReference type="SAM" id="MobiDB-lite"/>
    </source>
</evidence>
<dbReference type="Gene3D" id="3.90.190.10">
    <property type="entry name" value="Protein tyrosine phosphatase superfamily"/>
    <property type="match status" value="1"/>
</dbReference>
<proteinExistence type="inferred from homology"/>
<dbReference type="GO" id="GO:0043409">
    <property type="term" value="P:negative regulation of MAPK cascade"/>
    <property type="evidence" value="ECO:0007669"/>
    <property type="project" value="TreeGrafter"/>
</dbReference>
<dbReference type="PROSITE" id="PS50056">
    <property type="entry name" value="TYR_PHOSPHATASE_2"/>
    <property type="match status" value="1"/>
</dbReference>
<accession>A0AAD7WSB6</accession>
<sequence length="410" mass="44718">MESIDKWNKDCIALRLLDKRLPSKKNGRTGMIGKHLQNTYKIHCSLQSAITRSECATGSCPNLTMSGSDQHELQQAPAALTPQLPPRAHRPLCLSVSSESSGHSKALETQELRSSLKTQMELANSAGAASSTGSLERASLFCGSGSTTASSSGLSSPMEPLPLTKNKSPSRFSLFSPPWNSSSESDSNPPSRSGSKKWRDHSRRVGAVAGAGGTGGKADEAADPKQSGAEQFQHSEPVISKVTDYIYVGNLNAAYSGRTLCRNNIDSVVDMSSLWGGGSLCLVPCTCSRGMRHTWSRLKVDLWDPDPALECRCFDDINECIAASAEKRKRVLVHCRDGYSLAPTCVIQYLMVRHNMRLITAYELLRARHPVNITESHQDLLIGLERTLRPTANMDPESFKQAISRRVAWT</sequence>
<feature type="compositionally biased region" description="Basic residues" evidence="5">
    <location>
        <begin position="194"/>
        <end position="204"/>
    </location>
</feature>
<evidence type="ECO:0000313" key="8">
    <source>
        <dbReference type="Proteomes" id="UP001221898"/>
    </source>
</evidence>
<comment type="caution">
    <text evidence="7">The sequence shown here is derived from an EMBL/GenBank/DDBJ whole genome shotgun (WGS) entry which is preliminary data.</text>
</comment>